<dbReference type="RefSeq" id="WP_013686281.1">
    <property type="nucleotide sequence ID" value="NC_015321.1"/>
</dbReference>
<protein>
    <recommendedName>
        <fullName evidence="3">Lipoprotein</fullName>
    </recommendedName>
</protein>
<accession>F2IF36</accession>
<sequence length="151" mass="16942" precursor="true">MKNSRIIIFLSLLLGACSTETSKKTEALNENNVTKTKDGLMMKQILVSAGQFRTCKEVKIEGHKFDLVLQENDTTYLSTADSLFLTPEKYHAGMTLSQISEKARNTLVKEPGWGYYIALSSGWKLGFCEGTSCTDSEPTDNSKVKWIFKRD</sequence>
<organism evidence="1 2">
    <name type="scientific">Fluviicola taffensis (strain DSM 16823 / NCIMB 13979 / RW262)</name>
    <dbReference type="NCBI Taxonomy" id="755732"/>
    <lineage>
        <taxon>Bacteria</taxon>
        <taxon>Pseudomonadati</taxon>
        <taxon>Bacteroidota</taxon>
        <taxon>Flavobacteriia</taxon>
        <taxon>Flavobacteriales</taxon>
        <taxon>Crocinitomicaceae</taxon>
        <taxon>Fluviicola</taxon>
    </lineage>
</organism>
<gene>
    <name evidence="1" type="ordered locus">Fluta_1517</name>
</gene>
<dbReference type="AlphaFoldDB" id="F2IF36"/>
<dbReference type="PROSITE" id="PS51257">
    <property type="entry name" value="PROKAR_LIPOPROTEIN"/>
    <property type="match status" value="1"/>
</dbReference>
<dbReference type="EMBL" id="CP002542">
    <property type="protein sequence ID" value="AEA43510.1"/>
    <property type="molecule type" value="Genomic_DNA"/>
</dbReference>
<evidence type="ECO:0008006" key="3">
    <source>
        <dbReference type="Google" id="ProtNLM"/>
    </source>
</evidence>
<proteinExistence type="predicted"/>
<keyword evidence="2" id="KW-1185">Reference proteome</keyword>
<evidence type="ECO:0000313" key="1">
    <source>
        <dbReference type="EMBL" id="AEA43510.1"/>
    </source>
</evidence>
<dbReference type="OrthoDB" id="1452775at2"/>
<dbReference type="HOGENOM" id="CLU_1765728_0_0_10"/>
<dbReference type="STRING" id="755732.Fluta_1517"/>
<evidence type="ECO:0000313" key="2">
    <source>
        <dbReference type="Proteomes" id="UP000007463"/>
    </source>
</evidence>
<reference evidence="1 2" key="1">
    <citation type="journal article" date="2011" name="Stand. Genomic Sci.">
        <title>Complete genome sequence of the gliding freshwater bacterium Fluviicola taffensis type strain (RW262).</title>
        <authorList>
            <person name="Woyke T."/>
            <person name="Chertkov O."/>
            <person name="Lapidus A."/>
            <person name="Nolan M."/>
            <person name="Lucas S."/>
            <person name="Del Rio T.G."/>
            <person name="Tice H."/>
            <person name="Cheng J.F."/>
            <person name="Tapia R."/>
            <person name="Han C."/>
            <person name="Goodwin L."/>
            <person name="Pitluck S."/>
            <person name="Liolios K."/>
            <person name="Pagani I."/>
            <person name="Ivanova N."/>
            <person name="Huntemann M."/>
            <person name="Mavromatis K."/>
            <person name="Mikhailova N."/>
            <person name="Pati A."/>
            <person name="Chen A."/>
            <person name="Palaniappan K."/>
            <person name="Land M."/>
            <person name="Hauser L."/>
            <person name="Brambilla E.M."/>
            <person name="Rohde M."/>
            <person name="Mwirichia R."/>
            <person name="Sikorski J."/>
            <person name="Tindall B.J."/>
            <person name="Goker M."/>
            <person name="Bristow J."/>
            <person name="Eisen J.A."/>
            <person name="Markowitz V."/>
            <person name="Hugenholtz P."/>
            <person name="Klenk H.P."/>
            <person name="Kyrpides N.C."/>
        </authorList>
    </citation>
    <scope>NUCLEOTIDE SEQUENCE [LARGE SCALE GENOMIC DNA]</scope>
    <source>
        <strain evidence="2">DSM 16823 / RW262 / RW262</strain>
    </source>
</reference>
<dbReference type="eggNOG" id="ENOG503389M">
    <property type="taxonomic scope" value="Bacteria"/>
</dbReference>
<reference evidence="2" key="2">
    <citation type="submission" date="2011-02" db="EMBL/GenBank/DDBJ databases">
        <title>The complete genome of Fluviicola taffensis DSM 16823.</title>
        <authorList>
            <consortium name="US DOE Joint Genome Institute (JGI-PGF)"/>
            <person name="Lucas S."/>
            <person name="Copeland A."/>
            <person name="Lapidus A."/>
            <person name="Bruce D."/>
            <person name="Goodwin L."/>
            <person name="Pitluck S."/>
            <person name="Kyrpides N."/>
            <person name="Mavromatis K."/>
            <person name="Ivanova N."/>
            <person name="Mikhailova N."/>
            <person name="Pagani I."/>
            <person name="Chertkov O."/>
            <person name="Detter J.C."/>
            <person name="Han C."/>
            <person name="Tapia R."/>
            <person name="Land M."/>
            <person name="Hauser L."/>
            <person name="Markowitz V."/>
            <person name="Cheng J.-F."/>
            <person name="Hugenholtz P."/>
            <person name="Woyke T."/>
            <person name="Wu D."/>
            <person name="Tindall B."/>
            <person name="Pomrenke H.G."/>
            <person name="Brambilla E."/>
            <person name="Klenk H.-P."/>
            <person name="Eisen J.A."/>
        </authorList>
    </citation>
    <scope>NUCLEOTIDE SEQUENCE [LARGE SCALE GENOMIC DNA]</scope>
    <source>
        <strain evidence="2">DSM 16823 / RW262 / RW262</strain>
    </source>
</reference>
<dbReference type="Proteomes" id="UP000007463">
    <property type="component" value="Chromosome"/>
</dbReference>
<name>F2IF36_FLUTR</name>
<dbReference type="KEGG" id="fte:Fluta_1517"/>